<dbReference type="PRINTS" id="PR00039">
    <property type="entry name" value="HTHLYSR"/>
</dbReference>
<dbReference type="Gene3D" id="3.40.190.290">
    <property type="match status" value="1"/>
</dbReference>
<dbReference type="GO" id="GO:0003677">
    <property type="term" value="F:DNA binding"/>
    <property type="evidence" value="ECO:0007669"/>
    <property type="project" value="UniProtKB-KW"/>
</dbReference>
<dbReference type="PANTHER" id="PTHR30419">
    <property type="entry name" value="HTH-TYPE TRANSCRIPTIONAL REGULATOR YBHD"/>
    <property type="match status" value="1"/>
</dbReference>
<evidence type="ECO:0000256" key="1">
    <source>
        <dbReference type="ARBA" id="ARBA00009437"/>
    </source>
</evidence>
<keyword evidence="9" id="KW-1185">Reference proteome</keyword>
<dbReference type="OrthoDB" id="79118at2"/>
<evidence type="ECO:0000313" key="9">
    <source>
        <dbReference type="Proteomes" id="UP000480929"/>
    </source>
</evidence>
<dbReference type="InterPro" id="IPR036388">
    <property type="entry name" value="WH-like_DNA-bd_sf"/>
</dbReference>
<dbReference type="GO" id="GO:0005829">
    <property type="term" value="C:cytosol"/>
    <property type="evidence" value="ECO:0007669"/>
    <property type="project" value="TreeGrafter"/>
</dbReference>
<dbReference type="InterPro" id="IPR050950">
    <property type="entry name" value="HTH-type_LysR_regulators"/>
</dbReference>
<dbReference type="EMBL" id="WKPI01000001">
    <property type="protein sequence ID" value="MSC31562.1"/>
    <property type="molecule type" value="Genomic_DNA"/>
</dbReference>
<dbReference type="GO" id="GO:0003700">
    <property type="term" value="F:DNA-binding transcription factor activity"/>
    <property type="evidence" value="ECO:0007669"/>
    <property type="project" value="InterPro"/>
</dbReference>
<protein>
    <submittedName>
        <fullName evidence="6">LysR family transcriptional regulator</fullName>
    </submittedName>
</protein>
<comment type="caution">
    <text evidence="6">The sequence shown here is derived from an EMBL/GenBank/DDBJ whole genome shotgun (WGS) entry which is preliminary data.</text>
</comment>
<evidence type="ECO:0000256" key="4">
    <source>
        <dbReference type="ARBA" id="ARBA00023163"/>
    </source>
</evidence>
<dbReference type="Gene3D" id="1.10.10.10">
    <property type="entry name" value="Winged helix-like DNA-binding domain superfamily/Winged helix DNA-binding domain"/>
    <property type="match status" value="1"/>
</dbReference>
<dbReference type="Pfam" id="PF03466">
    <property type="entry name" value="LysR_substrate"/>
    <property type="match status" value="1"/>
</dbReference>
<reference evidence="8 9" key="1">
    <citation type="journal article" date="2019" name="Nat. Med.">
        <title>A library of human gut bacterial isolates paired with longitudinal multiomics data enables mechanistic microbiome research.</title>
        <authorList>
            <person name="Poyet M."/>
            <person name="Groussin M."/>
            <person name="Gibbons S.M."/>
            <person name="Avila-Pacheco J."/>
            <person name="Jiang X."/>
            <person name="Kearney S.M."/>
            <person name="Perrotta A.R."/>
            <person name="Berdy B."/>
            <person name="Zhao S."/>
            <person name="Lieberman T.D."/>
            <person name="Swanson P.K."/>
            <person name="Smith M."/>
            <person name="Roesemann S."/>
            <person name="Alexander J.E."/>
            <person name="Rich S.A."/>
            <person name="Livny J."/>
            <person name="Vlamakis H."/>
            <person name="Clish C."/>
            <person name="Bullock K."/>
            <person name="Deik A."/>
            <person name="Scott J."/>
            <person name="Pierce K.A."/>
            <person name="Xavier R.J."/>
            <person name="Alm E.J."/>
        </authorList>
    </citation>
    <scope>NUCLEOTIDE SEQUENCE [LARGE SCALE GENOMIC DNA]</scope>
    <source>
        <strain evidence="6 8">BIOML-A4</strain>
        <strain evidence="7 9">BIOML-A5</strain>
    </source>
</reference>
<accession>A0A6N7S1N4</accession>
<proteinExistence type="inferred from homology"/>
<keyword evidence="4" id="KW-0804">Transcription</keyword>
<feature type="domain" description="HTH lysR-type" evidence="5">
    <location>
        <begin position="1"/>
        <end position="58"/>
    </location>
</feature>
<dbReference type="PROSITE" id="PS50931">
    <property type="entry name" value="HTH_LYSR"/>
    <property type="match status" value="1"/>
</dbReference>
<evidence type="ECO:0000259" key="5">
    <source>
        <dbReference type="PROSITE" id="PS50931"/>
    </source>
</evidence>
<dbReference type="InterPro" id="IPR036390">
    <property type="entry name" value="WH_DNA-bd_sf"/>
</dbReference>
<keyword evidence="3" id="KW-0238">DNA-binding</keyword>
<evidence type="ECO:0000313" key="6">
    <source>
        <dbReference type="EMBL" id="MSA87767.1"/>
    </source>
</evidence>
<dbReference type="InterPro" id="IPR000847">
    <property type="entry name" value="LysR_HTH_N"/>
</dbReference>
<evidence type="ECO:0000256" key="2">
    <source>
        <dbReference type="ARBA" id="ARBA00023015"/>
    </source>
</evidence>
<dbReference type="SUPFAM" id="SSF53850">
    <property type="entry name" value="Periplasmic binding protein-like II"/>
    <property type="match status" value="1"/>
</dbReference>
<dbReference type="AlphaFoldDB" id="A0A6N7S1N4"/>
<gene>
    <name evidence="7" type="ORF">GKD88_00270</name>
    <name evidence="6" type="ORF">GKE08_00265</name>
</gene>
<sequence length="307" mass="35636">MDFKELTYVLALARNESITKAAQELYLTQPALTRFLQRLESNVGQPLFCRLGNRLVPTYAGEKYIERAQEILFLKKQLDEEMQDIAQNHRGQLRIGLSIFRSFSLLPKVLPAFTQRYPHVKLIIEEKDPPKLEESLIRGELDLAFFSLPVRRRELVTEIIRIEELMLLLPPQDPLINQAEPRPGCRYPWLDLSLLKDRLFILQKKDQRTRQITDQLFHDYNMTPNVILEIQNIDVSMALTAAGYGCSFTRDIHAVELQAYQPAPRCFSVGRERTLTHYAAAYRKGVYLPDYARGFIDLVRGQLSEKE</sequence>
<dbReference type="Proteomes" id="UP000480929">
    <property type="component" value="Unassembled WGS sequence"/>
</dbReference>
<dbReference type="Pfam" id="PF00126">
    <property type="entry name" value="HTH_1"/>
    <property type="match status" value="1"/>
</dbReference>
<organism evidence="6 8">
    <name type="scientific">Holdemania massiliensis</name>
    <dbReference type="NCBI Taxonomy" id="1468449"/>
    <lineage>
        <taxon>Bacteria</taxon>
        <taxon>Bacillati</taxon>
        <taxon>Bacillota</taxon>
        <taxon>Erysipelotrichia</taxon>
        <taxon>Erysipelotrichales</taxon>
        <taxon>Erysipelotrichaceae</taxon>
        <taxon>Holdemania</taxon>
    </lineage>
</organism>
<dbReference type="Proteomes" id="UP000433575">
    <property type="component" value="Unassembled WGS sequence"/>
</dbReference>
<dbReference type="InterPro" id="IPR005119">
    <property type="entry name" value="LysR_subst-bd"/>
</dbReference>
<dbReference type="CDD" id="cd05466">
    <property type="entry name" value="PBP2_LTTR_substrate"/>
    <property type="match status" value="1"/>
</dbReference>
<comment type="similarity">
    <text evidence="1">Belongs to the LysR transcriptional regulatory family.</text>
</comment>
<dbReference type="RefSeq" id="WP_154237478.1">
    <property type="nucleotide sequence ID" value="NZ_CALJPI010000115.1"/>
</dbReference>
<keyword evidence="2" id="KW-0805">Transcription regulation</keyword>
<name>A0A6N7S1N4_9FIRM</name>
<evidence type="ECO:0000313" key="8">
    <source>
        <dbReference type="Proteomes" id="UP000433575"/>
    </source>
</evidence>
<dbReference type="SUPFAM" id="SSF46785">
    <property type="entry name" value="Winged helix' DNA-binding domain"/>
    <property type="match status" value="1"/>
</dbReference>
<dbReference type="EMBL" id="WKPJ01000001">
    <property type="protein sequence ID" value="MSA87767.1"/>
    <property type="molecule type" value="Genomic_DNA"/>
</dbReference>
<evidence type="ECO:0000313" key="7">
    <source>
        <dbReference type="EMBL" id="MSC31562.1"/>
    </source>
</evidence>
<evidence type="ECO:0000256" key="3">
    <source>
        <dbReference type="ARBA" id="ARBA00023125"/>
    </source>
</evidence>